<dbReference type="PANTHER" id="PTHR44227:SF3">
    <property type="entry name" value="PROTEIN O-MANNOSYL-TRANSFERASE TMTC4"/>
    <property type="match status" value="1"/>
</dbReference>
<evidence type="ECO:0008006" key="6">
    <source>
        <dbReference type="Google" id="ProtNLM"/>
    </source>
</evidence>
<evidence type="ECO:0000256" key="1">
    <source>
        <dbReference type="ARBA" id="ARBA00022737"/>
    </source>
</evidence>
<feature type="transmembrane region" description="Helical" evidence="3">
    <location>
        <begin position="223"/>
        <end position="241"/>
    </location>
</feature>
<feature type="transmembrane region" description="Helical" evidence="3">
    <location>
        <begin position="292"/>
        <end position="313"/>
    </location>
</feature>
<keyword evidence="2" id="KW-0802">TPR repeat</keyword>
<protein>
    <recommendedName>
        <fullName evidence="6">Tetratricopeptide repeat-containing protein</fullName>
    </recommendedName>
</protein>
<evidence type="ECO:0000256" key="2">
    <source>
        <dbReference type="ARBA" id="ARBA00022803"/>
    </source>
</evidence>
<evidence type="ECO:0000313" key="5">
    <source>
        <dbReference type="Proteomes" id="UP000199256"/>
    </source>
</evidence>
<dbReference type="STRING" id="1396821.SAMN05444515_12325"/>
<organism evidence="4 5">
    <name type="scientific">Ectothiorhodospira marina</name>
    <dbReference type="NCBI Taxonomy" id="1396821"/>
    <lineage>
        <taxon>Bacteria</taxon>
        <taxon>Pseudomonadati</taxon>
        <taxon>Pseudomonadota</taxon>
        <taxon>Gammaproteobacteria</taxon>
        <taxon>Chromatiales</taxon>
        <taxon>Ectothiorhodospiraceae</taxon>
        <taxon>Ectothiorhodospira</taxon>
    </lineage>
</organism>
<feature type="transmembrane region" description="Helical" evidence="3">
    <location>
        <begin position="374"/>
        <end position="392"/>
    </location>
</feature>
<gene>
    <name evidence="4" type="ORF">SAMN05444515_12325</name>
</gene>
<sequence>MMLLFVVFLAFISYATGLSGPFLFDDIPSIKPLGALGPIQNMELFWAYVLDGFAGPTGRPIALASFLLDARDWPADPYSFKRTNLILHLVNGLILFAIIRTLLQSIGHDTRSSGWIALMAMALWLLNPFLVSTTLYVVQRMTQLAALFVLLGIWGYLKGRLILPTRPRLGYLLITLSVVAGTILATYSKENGALLPLLILSIEFALAHHWIRPSPDWRWMALYLWLPAFAIVFYLISKIPASGEFLHRDFNLMERLWTQPRFIFDYLWHLFVPHIQTQGLYHDGRVISTSWLTPWTTLPAALGLAGLVITGFWARYRWPLLSLAILFFLGGHLIESTTIGLELYFEHRNYLPAVFLFLPIAAGIWFLRTRLTSWVVLFMALSLIGSYGLATWQRAVLWGNEDQLMLTWGETNPESPRAQTVAAQTWIRMGYPDRAFSVLESAIQRMPDSGLLITNLLTLKMDQGRVTPQELEETLNKLLAKEFDAQMIKGLEHIVDTINRSAPMPEYKAIMYDGLTNIREHLQGRVSVVQRYTFYLQGKLLSEHDEPERAYTHFSQALDYYKSTETGLNMVSRLAMDGHFAYALKLLEKTRGILKTEPDDQLKRRRDTYETEIERLRKNLVEDMAIDSQNHNQAPNHLTMRHPIYRIFTTLPTSKSA</sequence>
<keyword evidence="5" id="KW-1185">Reference proteome</keyword>
<dbReference type="SUPFAM" id="SSF48452">
    <property type="entry name" value="TPR-like"/>
    <property type="match status" value="1"/>
</dbReference>
<dbReference type="InterPro" id="IPR011990">
    <property type="entry name" value="TPR-like_helical_dom_sf"/>
</dbReference>
<feature type="transmembrane region" description="Helical" evidence="3">
    <location>
        <begin position="141"/>
        <end position="157"/>
    </location>
</feature>
<accession>A0A1H7RIW3</accession>
<dbReference type="PANTHER" id="PTHR44227">
    <property type="match status" value="1"/>
</dbReference>
<proteinExistence type="predicted"/>
<evidence type="ECO:0000256" key="3">
    <source>
        <dbReference type="SAM" id="Phobius"/>
    </source>
</evidence>
<reference evidence="5" key="1">
    <citation type="submission" date="2016-10" db="EMBL/GenBank/DDBJ databases">
        <authorList>
            <person name="Varghese N."/>
            <person name="Submissions S."/>
        </authorList>
    </citation>
    <scope>NUCLEOTIDE SEQUENCE [LARGE SCALE GENOMIC DNA]</scope>
    <source>
        <strain evidence="5">DSM 241</strain>
    </source>
</reference>
<feature type="transmembrane region" description="Helical" evidence="3">
    <location>
        <begin position="320"/>
        <end position="344"/>
    </location>
</feature>
<dbReference type="InterPro" id="IPR052346">
    <property type="entry name" value="O-mannosyl-transferase_TMTC"/>
</dbReference>
<name>A0A1H7RIW3_9GAMM</name>
<feature type="transmembrane region" description="Helical" evidence="3">
    <location>
        <begin position="115"/>
        <end position="135"/>
    </location>
</feature>
<feature type="transmembrane region" description="Helical" evidence="3">
    <location>
        <begin position="169"/>
        <end position="187"/>
    </location>
</feature>
<dbReference type="Gene3D" id="1.25.40.10">
    <property type="entry name" value="Tetratricopeptide repeat domain"/>
    <property type="match status" value="1"/>
</dbReference>
<dbReference type="Proteomes" id="UP000199256">
    <property type="component" value="Unassembled WGS sequence"/>
</dbReference>
<keyword evidence="1" id="KW-0677">Repeat</keyword>
<dbReference type="EMBL" id="FOAA01000023">
    <property type="protein sequence ID" value="SEL59938.1"/>
    <property type="molecule type" value="Genomic_DNA"/>
</dbReference>
<evidence type="ECO:0000313" key="4">
    <source>
        <dbReference type="EMBL" id="SEL59938.1"/>
    </source>
</evidence>
<dbReference type="AlphaFoldDB" id="A0A1H7RIW3"/>
<feature type="transmembrane region" description="Helical" evidence="3">
    <location>
        <begin position="350"/>
        <end position="367"/>
    </location>
</feature>
<keyword evidence="3" id="KW-1133">Transmembrane helix</keyword>
<feature type="transmembrane region" description="Helical" evidence="3">
    <location>
        <begin position="85"/>
        <end position="103"/>
    </location>
</feature>
<keyword evidence="3" id="KW-0812">Transmembrane</keyword>
<keyword evidence="3" id="KW-0472">Membrane</keyword>
<feature type="transmembrane region" description="Helical" evidence="3">
    <location>
        <begin position="193"/>
        <end position="211"/>
    </location>
</feature>